<dbReference type="Gene3D" id="1.10.1670.10">
    <property type="entry name" value="Helix-hairpin-Helix base-excision DNA repair enzymes (C-terminal)"/>
    <property type="match status" value="1"/>
</dbReference>
<dbReference type="Gene3D" id="1.10.340.30">
    <property type="entry name" value="Hypothetical protein, domain 2"/>
    <property type="match status" value="1"/>
</dbReference>
<gene>
    <name evidence="5" type="ORF">LCGC14_1505890</name>
</gene>
<dbReference type="EMBL" id="LAZR01010989">
    <property type="protein sequence ID" value="KKM63986.1"/>
    <property type="molecule type" value="Genomic_DNA"/>
</dbReference>
<keyword evidence="3" id="KW-0234">DNA repair</keyword>
<comment type="caution">
    <text evidence="5">The sequence shown here is derived from an EMBL/GenBank/DDBJ whole genome shotgun (WGS) entry which is preliminary data.</text>
</comment>
<protein>
    <recommendedName>
        <fullName evidence="6">HhH-GPD domain-containing protein</fullName>
    </recommendedName>
</protein>
<dbReference type="InterPro" id="IPR011257">
    <property type="entry name" value="DNA_glycosylase"/>
</dbReference>
<dbReference type="Pfam" id="PF22175">
    <property type="entry name" value="Ogg-HhH"/>
    <property type="match status" value="1"/>
</dbReference>
<evidence type="ECO:0000256" key="2">
    <source>
        <dbReference type="ARBA" id="ARBA00022801"/>
    </source>
</evidence>
<accession>A0A0F9JNH4</accession>
<evidence type="ECO:0000256" key="1">
    <source>
        <dbReference type="ARBA" id="ARBA00022763"/>
    </source>
</evidence>
<dbReference type="GO" id="GO:0016799">
    <property type="term" value="F:hydrolase activity, hydrolyzing N-glycosyl compounds"/>
    <property type="evidence" value="ECO:0007669"/>
    <property type="project" value="InterPro"/>
</dbReference>
<evidence type="ECO:0008006" key="6">
    <source>
        <dbReference type="Google" id="ProtNLM"/>
    </source>
</evidence>
<dbReference type="GO" id="GO:0003906">
    <property type="term" value="F:DNA-(apurinic or apyrimidinic site) endonuclease activity"/>
    <property type="evidence" value="ECO:0007669"/>
    <property type="project" value="InterPro"/>
</dbReference>
<evidence type="ECO:0000256" key="3">
    <source>
        <dbReference type="ARBA" id="ARBA00023204"/>
    </source>
</evidence>
<dbReference type="GO" id="GO:0006281">
    <property type="term" value="P:DNA repair"/>
    <property type="evidence" value="ECO:0007669"/>
    <property type="project" value="UniProtKB-KW"/>
</dbReference>
<organism evidence="5">
    <name type="scientific">marine sediment metagenome</name>
    <dbReference type="NCBI Taxonomy" id="412755"/>
    <lineage>
        <taxon>unclassified sequences</taxon>
        <taxon>metagenomes</taxon>
        <taxon>ecological metagenomes</taxon>
    </lineage>
</organism>
<reference evidence="5" key="1">
    <citation type="journal article" date="2015" name="Nature">
        <title>Complex archaea that bridge the gap between prokaryotes and eukaryotes.</title>
        <authorList>
            <person name="Spang A."/>
            <person name="Saw J.H."/>
            <person name="Jorgensen S.L."/>
            <person name="Zaremba-Niedzwiedzka K."/>
            <person name="Martijn J."/>
            <person name="Lind A.E."/>
            <person name="van Eijk R."/>
            <person name="Schleper C."/>
            <person name="Guy L."/>
            <person name="Ettema T.J."/>
        </authorList>
    </citation>
    <scope>NUCLEOTIDE SEQUENCE</scope>
</reference>
<dbReference type="AlphaFoldDB" id="A0A0F9JNH4"/>
<proteinExistence type="predicted"/>
<keyword evidence="4" id="KW-0326">Glycosidase</keyword>
<keyword evidence="1" id="KW-0227">DNA damage</keyword>
<name>A0A0F9JNH4_9ZZZZ</name>
<evidence type="ECO:0000313" key="5">
    <source>
        <dbReference type="EMBL" id="KKM63986.1"/>
    </source>
</evidence>
<dbReference type="InterPro" id="IPR012092">
    <property type="entry name" value="DNA_glyclase/AP_lyase_Ogg"/>
</dbReference>
<sequence>MILLALAKGMILMRNRGTKMSKTLQNWIDEDKETFQGRQGSIREALVDLKTGMLNSVSDKNKEEVFYMLCFCLLVSQSKQLYVEELIDQLKELNFYKDGIPDDKLRKMLSRKVRFHNRKTDRLLAAREKFKGVFWETLKKKSAEYHAASGKGRTRVLLYVRNWLMKEINGIGLKLSSHFARNIGMRGLAILDVHVLRAMEERGQISDCSALTRDRYYGIEQKVKKYAKLVGISLDELDQLFWSNATGYVGK</sequence>
<keyword evidence="2" id="KW-0378">Hydrolase</keyword>
<dbReference type="SUPFAM" id="SSF48150">
    <property type="entry name" value="DNA-glycosylase"/>
    <property type="match status" value="1"/>
</dbReference>
<evidence type="ECO:0000256" key="4">
    <source>
        <dbReference type="ARBA" id="ARBA00023295"/>
    </source>
</evidence>
<dbReference type="InterPro" id="IPR023170">
    <property type="entry name" value="HhH_base_excis_C"/>
</dbReference>